<evidence type="ECO:0000313" key="1">
    <source>
        <dbReference type="EMBL" id="PIY62767.1"/>
    </source>
</evidence>
<reference evidence="2" key="1">
    <citation type="submission" date="2017-09" db="EMBL/GenBank/DDBJ databases">
        <title>Depth-based differentiation of microbial function through sediment-hosted aquifers and enrichment of novel symbionts in the deep terrestrial subsurface.</title>
        <authorList>
            <person name="Probst A.J."/>
            <person name="Ladd B."/>
            <person name="Jarett J.K."/>
            <person name="Geller-Mcgrath D.E."/>
            <person name="Sieber C.M.K."/>
            <person name="Emerson J.B."/>
            <person name="Anantharaman K."/>
            <person name="Thomas B.C."/>
            <person name="Malmstrom R."/>
            <person name="Stieglmeier M."/>
            <person name="Klingl A."/>
            <person name="Woyke T."/>
            <person name="Ryan C.M."/>
            <person name="Banfield J.F."/>
        </authorList>
    </citation>
    <scope>NUCLEOTIDE SEQUENCE [LARGE SCALE GENOMIC DNA]</scope>
</reference>
<sequence>MNKNNLILIVLGAAAVLAVGMAVFAVLRNRQPAVSPLDRFDEHGAVEVPVGIDDDGGPIEETRAICGDGICTAAESVDICWSDCVDYGSFSDISLTNLSAGQVEITWKTSKPMTSAVDYGFSESYELGSVSDSQLLTDHRLLTVRLNGSEFFFRLRGTDGEGNEESFSSLGNER</sequence>
<organism evidence="1 2">
    <name type="scientific">Candidatus Uhrbacteria bacterium CG_4_10_14_0_8_um_filter_58_22</name>
    <dbReference type="NCBI Taxonomy" id="1975029"/>
    <lineage>
        <taxon>Bacteria</taxon>
        <taxon>Candidatus Uhriibacteriota</taxon>
    </lineage>
</organism>
<evidence type="ECO:0008006" key="3">
    <source>
        <dbReference type="Google" id="ProtNLM"/>
    </source>
</evidence>
<dbReference type="AlphaFoldDB" id="A0A2M7QAV4"/>
<gene>
    <name evidence="1" type="ORF">COY93_02085</name>
</gene>
<dbReference type="Proteomes" id="UP000230973">
    <property type="component" value="Unassembled WGS sequence"/>
</dbReference>
<protein>
    <recommendedName>
        <fullName evidence="3">Fibronectin type-III domain-containing protein</fullName>
    </recommendedName>
</protein>
<dbReference type="EMBL" id="PFLC01000027">
    <property type="protein sequence ID" value="PIY62767.1"/>
    <property type="molecule type" value="Genomic_DNA"/>
</dbReference>
<accession>A0A2M7QAV4</accession>
<name>A0A2M7QAV4_9BACT</name>
<evidence type="ECO:0000313" key="2">
    <source>
        <dbReference type="Proteomes" id="UP000230973"/>
    </source>
</evidence>
<comment type="caution">
    <text evidence="1">The sequence shown here is derived from an EMBL/GenBank/DDBJ whole genome shotgun (WGS) entry which is preliminary data.</text>
</comment>
<proteinExistence type="predicted"/>